<dbReference type="Proteomes" id="UP001295740">
    <property type="component" value="Unassembled WGS sequence"/>
</dbReference>
<dbReference type="EMBL" id="CAUWAG010000012">
    <property type="protein sequence ID" value="CAJ2508939.1"/>
    <property type="molecule type" value="Genomic_DNA"/>
</dbReference>
<reference evidence="1" key="1">
    <citation type="submission" date="2023-10" db="EMBL/GenBank/DDBJ databases">
        <authorList>
            <person name="Hackl T."/>
        </authorList>
    </citation>
    <scope>NUCLEOTIDE SEQUENCE</scope>
</reference>
<protein>
    <submittedName>
        <fullName evidence="1">Uu.00g139650.m01.CDS01</fullName>
    </submittedName>
</protein>
<evidence type="ECO:0000313" key="1">
    <source>
        <dbReference type="EMBL" id="CAJ2508939.1"/>
    </source>
</evidence>
<dbReference type="AlphaFoldDB" id="A0AAI8VQQ9"/>
<gene>
    <name evidence="1" type="ORF">KHLLAP_LOCUS9407</name>
</gene>
<proteinExistence type="predicted"/>
<comment type="caution">
    <text evidence="1">The sequence shown here is derived from an EMBL/GenBank/DDBJ whole genome shotgun (WGS) entry which is preliminary data.</text>
</comment>
<sequence length="159" mass="17831">MSLRLRDQGHRPLRDQEDRTGTYMELFVVDWLIKERLVKGQPIGETCRVWNEILHQVFQSTDGYSTGMETLPGGGKAAELFTSLLVIDVIPNYEKTLLVITSNAPGLEDQAHIWLEAAELLGAHLAAIDADHRKFGAVAVGKAVRFYEWKVDKLVDLEG</sequence>
<name>A0AAI8VQQ9_9PEZI</name>
<accession>A0AAI8VQQ9</accession>
<organism evidence="1 2">
    <name type="scientific">Anthostomella pinea</name>
    <dbReference type="NCBI Taxonomy" id="933095"/>
    <lineage>
        <taxon>Eukaryota</taxon>
        <taxon>Fungi</taxon>
        <taxon>Dikarya</taxon>
        <taxon>Ascomycota</taxon>
        <taxon>Pezizomycotina</taxon>
        <taxon>Sordariomycetes</taxon>
        <taxon>Xylariomycetidae</taxon>
        <taxon>Xylariales</taxon>
        <taxon>Xylariaceae</taxon>
        <taxon>Anthostomella</taxon>
    </lineage>
</organism>
<evidence type="ECO:0000313" key="2">
    <source>
        <dbReference type="Proteomes" id="UP001295740"/>
    </source>
</evidence>
<keyword evidence="2" id="KW-1185">Reference proteome</keyword>